<evidence type="ECO:0000313" key="1">
    <source>
        <dbReference type="EMBL" id="EEC12024.1"/>
    </source>
</evidence>
<evidence type="ECO:0000313" key="3">
    <source>
        <dbReference type="Proteomes" id="UP000001555"/>
    </source>
</evidence>
<dbReference type="InParanoid" id="B7PZK2"/>
<dbReference type="Proteomes" id="UP000001555">
    <property type="component" value="Unassembled WGS sequence"/>
</dbReference>
<dbReference type="EMBL" id="ABJB010233988">
    <property type="status" value="NOT_ANNOTATED_CDS"/>
    <property type="molecule type" value="Genomic_DNA"/>
</dbReference>
<dbReference type="OrthoDB" id="10062307at2759"/>
<name>B7PZK2_IXOSC</name>
<dbReference type="VEuPathDB" id="VectorBase:ISCI009814"/>
<dbReference type="AlphaFoldDB" id="B7PZK2"/>
<dbReference type="EMBL" id="DS826030">
    <property type="protein sequence ID" value="EEC12024.1"/>
    <property type="molecule type" value="Genomic_DNA"/>
</dbReference>
<dbReference type="PaxDb" id="6945-B7PZK2"/>
<dbReference type="EnsemblMetazoa" id="ISCW009814-RA">
    <property type="protein sequence ID" value="ISCW009814-PA"/>
    <property type="gene ID" value="ISCW009814"/>
</dbReference>
<protein>
    <submittedName>
        <fullName evidence="1 2">Uncharacterized protein</fullName>
    </submittedName>
</protein>
<reference evidence="2" key="2">
    <citation type="submission" date="2020-05" db="UniProtKB">
        <authorList>
            <consortium name="EnsemblMetazoa"/>
        </authorList>
    </citation>
    <scope>IDENTIFICATION</scope>
    <source>
        <strain evidence="2">wikel</strain>
    </source>
</reference>
<gene>
    <name evidence="1" type="ORF">IscW_ISCW009814</name>
</gene>
<sequence length="123" mass="13667">MNPLDISERSAETLEVGARSANVSYGGRRIRFCERGGYHSERLACDSSTASRRSMSGEKFPDIRTVVGIQYFSDVSCPTKCQAMVLGAVVLENVTISADELRRIMCDQLPSLPTHFTFVTKER</sequence>
<organism>
    <name type="scientific">Ixodes scapularis</name>
    <name type="common">Black-legged tick</name>
    <name type="synonym">Deer tick</name>
    <dbReference type="NCBI Taxonomy" id="6945"/>
    <lineage>
        <taxon>Eukaryota</taxon>
        <taxon>Metazoa</taxon>
        <taxon>Ecdysozoa</taxon>
        <taxon>Arthropoda</taxon>
        <taxon>Chelicerata</taxon>
        <taxon>Arachnida</taxon>
        <taxon>Acari</taxon>
        <taxon>Parasitiformes</taxon>
        <taxon>Ixodida</taxon>
        <taxon>Ixodoidea</taxon>
        <taxon>Ixodidae</taxon>
        <taxon>Ixodinae</taxon>
        <taxon>Ixodes</taxon>
    </lineage>
</organism>
<reference evidence="1 3" key="1">
    <citation type="submission" date="2008-03" db="EMBL/GenBank/DDBJ databases">
        <title>Annotation of Ixodes scapularis.</title>
        <authorList>
            <consortium name="Ixodes scapularis Genome Project Consortium"/>
            <person name="Caler E."/>
            <person name="Hannick L.I."/>
            <person name="Bidwell S."/>
            <person name="Joardar V."/>
            <person name="Thiagarajan M."/>
            <person name="Amedeo P."/>
            <person name="Galinsky K.J."/>
            <person name="Schobel S."/>
            <person name="Inman J."/>
            <person name="Hostetler J."/>
            <person name="Miller J."/>
            <person name="Hammond M."/>
            <person name="Megy K."/>
            <person name="Lawson D."/>
            <person name="Kodira C."/>
            <person name="Sutton G."/>
            <person name="Meyer J."/>
            <person name="Hill C.A."/>
            <person name="Birren B."/>
            <person name="Nene V."/>
            <person name="Collins F."/>
            <person name="Alarcon-Chaidez F."/>
            <person name="Wikel S."/>
            <person name="Strausberg R."/>
        </authorList>
    </citation>
    <scope>NUCLEOTIDE SEQUENCE [LARGE SCALE GENOMIC DNA]</scope>
    <source>
        <strain evidence="3">Wikel</strain>
        <strain evidence="1">Wikel colony</strain>
    </source>
</reference>
<accession>B7PZK2</accession>
<dbReference type="VEuPathDB" id="VectorBase:ISCW009814"/>
<evidence type="ECO:0000313" key="2">
    <source>
        <dbReference type="EnsemblMetazoa" id="ISCW009814-PA"/>
    </source>
</evidence>
<dbReference type="VEuPathDB" id="VectorBase:ISCP_020042"/>
<proteinExistence type="predicted"/>
<keyword evidence="3" id="KW-1185">Reference proteome</keyword>
<dbReference type="HOGENOM" id="CLU_2017761_0_0_1"/>